<comment type="caution">
    <text evidence="2">The sequence shown here is derived from an EMBL/GenBank/DDBJ whole genome shotgun (WGS) entry which is preliminary data.</text>
</comment>
<organism evidence="2 3">
    <name type="scientific">Edaphochlamys debaryana</name>
    <dbReference type="NCBI Taxonomy" id="47281"/>
    <lineage>
        <taxon>Eukaryota</taxon>
        <taxon>Viridiplantae</taxon>
        <taxon>Chlorophyta</taxon>
        <taxon>core chlorophytes</taxon>
        <taxon>Chlorophyceae</taxon>
        <taxon>CS clade</taxon>
        <taxon>Chlamydomonadales</taxon>
        <taxon>Chlamydomonadales incertae sedis</taxon>
        <taxon>Edaphochlamys</taxon>
    </lineage>
</organism>
<dbReference type="Pfam" id="PF07707">
    <property type="entry name" value="BACK"/>
    <property type="match status" value="1"/>
</dbReference>
<dbReference type="InterPro" id="IPR011705">
    <property type="entry name" value="BACK"/>
</dbReference>
<name>A0A836C0U0_9CHLO</name>
<dbReference type="EMBL" id="JAEHOE010000028">
    <property type="protein sequence ID" value="KAG2494829.1"/>
    <property type="molecule type" value="Genomic_DNA"/>
</dbReference>
<feature type="domain" description="BACK" evidence="1">
    <location>
        <begin position="253"/>
        <end position="317"/>
    </location>
</feature>
<accession>A0A836C0U0</accession>
<dbReference type="Gene3D" id="3.30.710.10">
    <property type="entry name" value="Potassium Channel Kv1.1, Chain A"/>
    <property type="match status" value="1"/>
</dbReference>
<dbReference type="AlphaFoldDB" id="A0A836C0U0"/>
<proteinExistence type="predicted"/>
<reference evidence="2" key="1">
    <citation type="journal article" date="2020" name="bioRxiv">
        <title>Comparative genomics of Chlamydomonas.</title>
        <authorList>
            <person name="Craig R.J."/>
            <person name="Hasan A.R."/>
            <person name="Ness R.W."/>
            <person name="Keightley P.D."/>
        </authorList>
    </citation>
    <scope>NUCLEOTIDE SEQUENCE</scope>
    <source>
        <strain evidence="2">CCAP 11/70</strain>
    </source>
</reference>
<evidence type="ECO:0000313" key="2">
    <source>
        <dbReference type="EMBL" id="KAG2494829.1"/>
    </source>
</evidence>
<gene>
    <name evidence="2" type="ORF">HYH03_007070</name>
</gene>
<evidence type="ECO:0000313" key="3">
    <source>
        <dbReference type="Proteomes" id="UP000612055"/>
    </source>
</evidence>
<protein>
    <recommendedName>
        <fullName evidence="1">BACK domain-containing protein</fullName>
    </recommendedName>
</protein>
<evidence type="ECO:0000259" key="1">
    <source>
        <dbReference type="Pfam" id="PF07707"/>
    </source>
</evidence>
<dbReference type="InterPro" id="IPR011333">
    <property type="entry name" value="SKP1/BTB/POZ_sf"/>
</dbReference>
<dbReference type="Proteomes" id="UP000612055">
    <property type="component" value="Unassembled WGS sequence"/>
</dbReference>
<dbReference type="OrthoDB" id="45365at2759"/>
<keyword evidence="3" id="KW-1185">Reference proteome</keyword>
<sequence length="564" mass="59519">MSTAVASFLASLYDNEDKSDCTIVFGLRQATDTAAASSVRPAKKQKGDGFEELGRMPGHLLTLVGGSKYFLELSNQAAQQPGSKGKSAKPELRVELRKPEEQAMAPLAVRFMYTGKLGDDATSSLSTLLGVRRLAVYLQVGGCAEAIDTNLMARLPPPEPRKPFASPSSPTPVLIPILGEIYKARQLLPARGDDPGAPALLDRVFEVGRSQLLDHWSKTSVPNHPGVSLTDLLVWIFPDAPGVLSDPEARKAMCQLPTEALEALLKSNAFATDSEDSVLLLLATWKSAVRYVSPSTLNSLCFAVRLRHLSPVYLHAVLPYLPWFPIDTEQHGFICQLAGLKDEQARALLRGTGLRVSASWGRHPPRPLPQPGSGGPAAWSVSAEDVLRLKPSWALPNSSDPVAVNGGEQLVFSLSIKVPEELQLRSPHPLRGVAQHDLAGLRVSRSGGPDLVASLTPSVACVGSPGTSCSLALPPAGPAAPPMPAAGAGATVPRGPAAATAPAIKQEQVASSVTPGVAAAVAVAATPPPPKPADVSPEARRRRILATWAPYLRDGRFSVAMVMA</sequence>